<keyword evidence="2" id="KW-1185">Reference proteome</keyword>
<name>A0AA40A386_9PEZI</name>
<protein>
    <submittedName>
        <fullName evidence="1">Uncharacterized protein</fullName>
    </submittedName>
</protein>
<dbReference type="EMBL" id="JAUKUA010000006">
    <property type="protein sequence ID" value="KAK0708460.1"/>
    <property type="molecule type" value="Genomic_DNA"/>
</dbReference>
<dbReference type="Proteomes" id="UP001172102">
    <property type="component" value="Unassembled WGS sequence"/>
</dbReference>
<dbReference type="AlphaFoldDB" id="A0AA40A386"/>
<gene>
    <name evidence="1" type="ORF">B0H67DRAFT_590309</name>
</gene>
<evidence type="ECO:0000313" key="1">
    <source>
        <dbReference type="EMBL" id="KAK0708460.1"/>
    </source>
</evidence>
<accession>A0AA40A386</accession>
<proteinExistence type="predicted"/>
<sequence>MPTAALARKPGLGMGLMVAAIPRATGHCLLLERCPAAFLGHASSTGQSGQRTNNGVVVLPRSFRRPGGEGGFVTPEIPKAAPAHNVLSNATFHPPRC</sequence>
<reference evidence="1" key="1">
    <citation type="submission" date="2023-06" db="EMBL/GenBank/DDBJ databases">
        <title>Genome-scale phylogeny and comparative genomics of the fungal order Sordariales.</title>
        <authorList>
            <consortium name="Lawrence Berkeley National Laboratory"/>
            <person name="Hensen N."/>
            <person name="Bonometti L."/>
            <person name="Westerberg I."/>
            <person name="Brannstrom I.O."/>
            <person name="Guillou S."/>
            <person name="Cros-Aarteil S."/>
            <person name="Calhoun S."/>
            <person name="Haridas S."/>
            <person name="Kuo A."/>
            <person name="Mondo S."/>
            <person name="Pangilinan J."/>
            <person name="Riley R."/>
            <person name="Labutti K."/>
            <person name="Andreopoulos B."/>
            <person name="Lipzen A."/>
            <person name="Chen C."/>
            <person name="Yanf M."/>
            <person name="Daum C."/>
            <person name="Ng V."/>
            <person name="Clum A."/>
            <person name="Steindorff A."/>
            <person name="Ohm R."/>
            <person name="Martin F."/>
            <person name="Silar P."/>
            <person name="Natvig D."/>
            <person name="Lalanne C."/>
            <person name="Gautier V."/>
            <person name="Ament-Velasquez S.L."/>
            <person name="Kruys A."/>
            <person name="Hutchinson M.I."/>
            <person name="Powell A.J."/>
            <person name="Barry K."/>
            <person name="Miller A.N."/>
            <person name="Grigoriev I.V."/>
            <person name="Debuchy R."/>
            <person name="Gladieux P."/>
            <person name="Thoren M.H."/>
            <person name="Johannesson H."/>
        </authorList>
    </citation>
    <scope>NUCLEOTIDE SEQUENCE</scope>
    <source>
        <strain evidence="1">SMH4607-1</strain>
    </source>
</reference>
<evidence type="ECO:0000313" key="2">
    <source>
        <dbReference type="Proteomes" id="UP001172102"/>
    </source>
</evidence>
<comment type="caution">
    <text evidence="1">The sequence shown here is derived from an EMBL/GenBank/DDBJ whole genome shotgun (WGS) entry which is preliminary data.</text>
</comment>
<organism evidence="1 2">
    <name type="scientific">Lasiosphaeris hirsuta</name>
    <dbReference type="NCBI Taxonomy" id="260670"/>
    <lineage>
        <taxon>Eukaryota</taxon>
        <taxon>Fungi</taxon>
        <taxon>Dikarya</taxon>
        <taxon>Ascomycota</taxon>
        <taxon>Pezizomycotina</taxon>
        <taxon>Sordariomycetes</taxon>
        <taxon>Sordariomycetidae</taxon>
        <taxon>Sordariales</taxon>
        <taxon>Lasiosphaeriaceae</taxon>
        <taxon>Lasiosphaeris</taxon>
    </lineage>
</organism>